<evidence type="ECO:0000313" key="9">
    <source>
        <dbReference type="EMBL" id="SVA08331.1"/>
    </source>
</evidence>
<keyword evidence="1" id="KW-0963">Cytoplasm</keyword>
<dbReference type="SMART" id="SM00465">
    <property type="entry name" value="GIYc"/>
    <property type="match status" value="1"/>
</dbReference>
<keyword evidence="3" id="KW-0228">DNA excision</keyword>
<dbReference type="NCBIfam" id="NF001824">
    <property type="entry name" value="PRK00558.1-5"/>
    <property type="match status" value="1"/>
</dbReference>
<dbReference type="Pfam" id="PF08459">
    <property type="entry name" value="UvrC_RNaseH_dom"/>
    <property type="match status" value="1"/>
</dbReference>
<feature type="domain" description="UVR" evidence="6">
    <location>
        <begin position="206"/>
        <end position="241"/>
    </location>
</feature>
<keyword evidence="4" id="KW-0267">Excision nuclease</keyword>
<dbReference type="GO" id="GO:0009380">
    <property type="term" value="C:excinuclease repair complex"/>
    <property type="evidence" value="ECO:0007669"/>
    <property type="project" value="InterPro"/>
</dbReference>
<dbReference type="Pfam" id="PF22920">
    <property type="entry name" value="UvrC_RNaseH"/>
    <property type="match status" value="1"/>
</dbReference>
<dbReference type="PROSITE" id="PS50165">
    <property type="entry name" value="UVRC"/>
    <property type="match status" value="1"/>
</dbReference>
<keyword evidence="2" id="KW-0227">DNA damage</keyword>
<dbReference type="FunFam" id="3.40.1440.10:FF:000001">
    <property type="entry name" value="UvrABC system protein C"/>
    <property type="match status" value="1"/>
</dbReference>
<accession>A0A381SYG5</accession>
<dbReference type="InterPro" id="IPR010994">
    <property type="entry name" value="RuvA_2-like"/>
</dbReference>
<dbReference type="SUPFAM" id="SSF47781">
    <property type="entry name" value="RuvA domain 2-like"/>
    <property type="match status" value="1"/>
</dbReference>
<dbReference type="Gene3D" id="3.30.420.340">
    <property type="entry name" value="UvrC, RNAse H endonuclease domain"/>
    <property type="match status" value="1"/>
</dbReference>
<dbReference type="InterPro" id="IPR050066">
    <property type="entry name" value="UvrABC_protein_C"/>
</dbReference>
<dbReference type="InterPro" id="IPR004791">
    <property type="entry name" value="UvrC"/>
</dbReference>
<protein>
    <recommendedName>
        <fullName evidence="10">GIY-YIG domain-containing protein</fullName>
    </recommendedName>
</protein>
<dbReference type="Pfam" id="PF01541">
    <property type="entry name" value="GIY-YIG"/>
    <property type="match status" value="1"/>
</dbReference>
<dbReference type="PROSITE" id="PS50164">
    <property type="entry name" value="GIY_YIG"/>
    <property type="match status" value="1"/>
</dbReference>
<gene>
    <name evidence="9" type="ORF">METZ01_LOCUS61185</name>
</gene>
<dbReference type="InterPro" id="IPR036876">
    <property type="entry name" value="UVR_dom_sf"/>
</dbReference>
<dbReference type="InterPro" id="IPR001162">
    <property type="entry name" value="UvrC_RNase_H_dom"/>
</dbReference>
<dbReference type="NCBIfam" id="TIGR00194">
    <property type="entry name" value="uvrC"/>
    <property type="match status" value="1"/>
</dbReference>
<feature type="domain" description="UvrC family homology region profile" evidence="8">
    <location>
        <begin position="257"/>
        <end position="484"/>
    </location>
</feature>
<evidence type="ECO:0000256" key="3">
    <source>
        <dbReference type="ARBA" id="ARBA00022769"/>
    </source>
</evidence>
<dbReference type="Gene3D" id="1.10.150.20">
    <property type="entry name" value="5' to 3' exonuclease, C-terminal subdomain"/>
    <property type="match status" value="1"/>
</dbReference>
<evidence type="ECO:0000256" key="2">
    <source>
        <dbReference type="ARBA" id="ARBA00022763"/>
    </source>
</evidence>
<dbReference type="PROSITE" id="PS50151">
    <property type="entry name" value="UVR"/>
    <property type="match status" value="1"/>
</dbReference>
<evidence type="ECO:0000259" key="6">
    <source>
        <dbReference type="PROSITE" id="PS50151"/>
    </source>
</evidence>
<dbReference type="AlphaFoldDB" id="A0A381SYG5"/>
<dbReference type="InterPro" id="IPR038476">
    <property type="entry name" value="UvrC_RNase_H_dom_sf"/>
</dbReference>
<name>A0A381SYG5_9ZZZZ</name>
<reference evidence="9" key="1">
    <citation type="submission" date="2018-05" db="EMBL/GenBank/DDBJ databases">
        <authorList>
            <person name="Lanie J.A."/>
            <person name="Ng W.-L."/>
            <person name="Kazmierczak K.M."/>
            <person name="Andrzejewski T.M."/>
            <person name="Davidsen T.M."/>
            <person name="Wayne K.J."/>
            <person name="Tettelin H."/>
            <person name="Glass J.I."/>
            <person name="Rusch D."/>
            <person name="Podicherti R."/>
            <person name="Tsui H.-C.T."/>
            <person name="Winkler M.E."/>
        </authorList>
    </citation>
    <scope>NUCLEOTIDE SEQUENCE</scope>
</reference>
<dbReference type="PANTHER" id="PTHR30562">
    <property type="entry name" value="UVRC/OXIDOREDUCTASE"/>
    <property type="match status" value="1"/>
</dbReference>
<dbReference type="InterPro" id="IPR001943">
    <property type="entry name" value="UVR_dom"/>
</dbReference>
<dbReference type="InterPro" id="IPR047296">
    <property type="entry name" value="GIY-YIG_UvrC_Cho"/>
</dbReference>
<feature type="domain" description="GIY-YIG" evidence="7">
    <location>
        <begin position="13"/>
        <end position="92"/>
    </location>
</feature>
<evidence type="ECO:0008006" key="10">
    <source>
        <dbReference type="Google" id="ProtNLM"/>
    </source>
</evidence>
<dbReference type="InterPro" id="IPR000305">
    <property type="entry name" value="GIY-YIG_endonuc"/>
</dbReference>
<dbReference type="EMBL" id="UINC01003674">
    <property type="protein sequence ID" value="SVA08331.1"/>
    <property type="molecule type" value="Genomic_DNA"/>
</dbReference>
<dbReference type="SUPFAM" id="SSF46600">
    <property type="entry name" value="C-terminal UvrC-binding domain of UvrB"/>
    <property type="match status" value="1"/>
</dbReference>
<keyword evidence="5" id="KW-0234">DNA repair</keyword>
<dbReference type="GO" id="GO:0006289">
    <property type="term" value="P:nucleotide-excision repair"/>
    <property type="evidence" value="ECO:0007669"/>
    <property type="project" value="InterPro"/>
</dbReference>
<organism evidence="9">
    <name type="scientific">marine metagenome</name>
    <dbReference type="NCBI Taxonomy" id="408172"/>
    <lineage>
        <taxon>unclassified sequences</taxon>
        <taxon>metagenomes</taxon>
        <taxon>ecological metagenomes</taxon>
    </lineage>
</organism>
<dbReference type="GO" id="GO:0009381">
    <property type="term" value="F:excinuclease ABC activity"/>
    <property type="evidence" value="ECO:0007669"/>
    <property type="project" value="InterPro"/>
</dbReference>
<dbReference type="Pfam" id="PF02151">
    <property type="entry name" value="UVR"/>
    <property type="match status" value="1"/>
</dbReference>
<evidence type="ECO:0000256" key="1">
    <source>
        <dbReference type="ARBA" id="ARBA00022490"/>
    </source>
</evidence>
<dbReference type="PANTHER" id="PTHR30562:SF1">
    <property type="entry name" value="UVRABC SYSTEM PROTEIN C"/>
    <property type="match status" value="1"/>
</dbReference>
<evidence type="ECO:0000259" key="7">
    <source>
        <dbReference type="PROSITE" id="PS50164"/>
    </source>
</evidence>
<evidence type="ECO:0000256" key="4">
    <source>
        <dbReference type="ARBA" id="ARBA00022881"/>
    </source>
</evidence>
<dbReference type="CDD" id="cd10434">
    <property type="entry name" value="GIY-YIG_UvrC_Cho"/>
    <property type="match status" value="1"/>
</dbReference>
<evidence type="ECO:0000256" key="5">
    <source>
        <dbReference type="ARBA" id="ARBA00023204"/>
    </source>
</evidence>
<dbReference type="HAMAP" id="MF_00203">
    <property type="entry name" value="UvrC"/>
    <property type="match status" value="1"/>
</dbReference>
<sequence length="608" mass="70544">MDINHDQLKSLPVLPGVYQFKNKDDKIIYIGKAKNLRVRVRSYFQNQKHQSSKTITMMKNAHNLEWIVVENEVEALLTEANLIKEYRPRYNVLMKDDKSYPYIQITNEPFPQVLLTRKVNKDDSKYYGPFTDAHRLRKILKVLHKVFPIRSCSYYLDDRIIMEKKVTLCLDYHIKRCEGPCEGLVSEKEYREMINHVASFMKGDTNKIERYIESKMKHASKNMLYEDAAKHRDQLNAVQGFSSRKSQTRVMLEDRDIFSLASKNDIGIMVIIRIRNGFIYSREKISLQNLFGSESDTFKTVITRFYMGSNLIPSFISLPKKPDNHNDLLSWLRMEKGAKVRFEYPKIGEKARELRITLKNAELLLNEWIIKRKKYKEHIPKTLIQLKDDLNLQVSPKNIEAFDVSHLGGTNTVASMVSFINGKPRKTNYRKYDIKSVNVIDDFASIREVVYRRYDRLKNENSSFPDLILIDGGKGQLNMATSALRDLGLDYIPVVGLAKRLEEVFVPGNPDAQVIHKDSLGLILLRRVRDEAHRFAVSFQRDKRSRAMLESPLLKIKGIGDKTIEKLFIEFNGLEELACQSPDDISKKIGVSIKLSKEIIKISKRIAK</sequence>
<dbReference type="Gene3D" id="3.40.1440.10">
    <property type="entry name" value="GIY-YIG endonuclease"/>
    <property type="match status" value="1"/>
</dbReference>
<dbReference type="SUPFAM" id="SSF82771">
    <property type="entry name" value="GIY-YIG endonuclease"/>
    <property type="match status" value="1"/>
</dbReference>
<proteinExistence type="inferred from homology"/>
<dbReference type="InterPro" id="IPR035901">
    <property type="entry name" value="GIY-YIG_endonuc_sf"/>
</dbReference>
<evidence type="ECO:0000259" key="8">
    <source>
        <dbReference type="PROSITE" id="PS50165"/>
    </source>
</evidence>